<evidence type="ECO:0008006" key="3">
    <source>
        <dbReference type="Google" id="ProtNLM"/>
    </source>
</evidence>
<proteinExistence type="predicted"/>
<protein>
    <recommendedName>
        <fullName evidence="3">Methyltransferase type 11 domain-containing protein</fullName>
    </recommendedName>
</protein>
<dbReference type="AlphaFoldDB" id="A0A509E9X8"/>
<dbReference type="Pfam" id="PF13489">
    <property type="entry name" value="Methyltransf_23"/>
    <property type="match status" value="1"/>
</dbReference>
<evidence type="ECO:0000313" key="2">
    <source>
        <dbReference type="Proteomes" id="UP000410984"/>
    </source>
</evidence>
<dbReference type="SUPFAM" id="SSF53335">
    <property type="entry name" value="S-adenosyl-L-methionine-dependent methyltransferases"/>
    <property type="match status" value="1"/>
</dbReference>
<evidence type="ECO:0000313" key="1">
    <source>
        <dbReference type="EMBL" id="VUD70962.1"/>
    </source>
</evidence>
<organism evidence="1 2">
    <name type="scientific">Methylobacterium symbioticum</name>
    <dbReference type="NCBI Taxonomy" id="2584084"/>
    <lineage>
        <taxon>Bacteria</taxon>
        <taxon>Pseudomonadati</taxon>
        <taxon>Pseudomonadota</taxon>
        <taxon>Alphaproteobacteria</taxon>
        <taxon>Hyphomicrobiales</taxon>
        <taxon>Methylobacteriaceae</taxon>
        <taxon>Methylobacterium</taxon>
    </lineage>
</organism>
<dbReference type="Gene3D" id="3.40.50.150">
    <property type="entry name" value="Vaccinia Virus protein VP39"/>
    <property type="match status" value="1"/>
</dbReference>
<gene>
    <name evidence="1" type="ORF">MET9862_01536</name>
</gene>
<accession>A0A509E9X8</accession>
<sequence length="302" mass="34518">MGKSGVLAQSANSSFSGKVFYLNRGKRHWVLSKDWIEENDFHFPDDVLQLPDEVILSFLPGQPATRAVDLRTVSITNVSEAREAAASQCRGSGLEIGAGSSPFPVPLHCQVQYGDMYSYEDLIRHAYTDQHLYDIVAPTVKTSLDRLDNILDESLDFIVACHVIEHTRDPIGAIHQAWKKLRPGGKIVLVIPSKPHTFDRNRSLTTLDHLIDDYRGVHVDRDQEHYKEFFSKADGFSDPEDGEEEKWFQEWKKGYSIHFHTWTYETFGAMVAWIDKNAVPFTEIWSHDVLPDGIEFYFTLTK</sequence>
<reference evidence="1 2" key="1">
    <citation type="submission" date="2019-06" db="EMBL/GenBank/DDBJ databases">
        <authorList>
            <person name="Rodrigo-Torres L."/>
            <person name="Arahal R. D."/>
            <person name="Lucena T."/>
        </authorList>
    </citation>
    <scope>NUCLEOTIDE SEQUENCE [LARGE SCALE GENOMIC DNA]</scope>
    <source>
        <strain evidence="1 2">SB0023/3</strain>
    </source>
</reference>
<keyword evidence="2" id="KW-1185">Reference proteome</keyword>
<name>A0A509E9X8_9HYPH</name>
<dbReference type="EMBL" id="CABFPH010000015">
    <property type="protein sequence ID" value="VUD70962.1"/>
    <property type="molecule type" value="Genomic_DNA"/>
</dbReference>
<dbReference type="InterPro" id="IPR029063">
    <property type="entry name" value="SAM-dependent_MTases_sf"/>
</dbReference>
<dbReference type="Proteomes" id="UP000410984">
    <property type="component" value="Unassembled WGS sequence"/>
</dbReference>
<dbReference type="CDD" id="cd02440">
    <property type="entry name" value="AdoMet_MTases"/>
    <property type="match status" value="1"/>
</dbReference>